<dbReference type="EMBL" id="JACIHM010000001">
    <property type="protein sequence ID" value="MBB4445271.1"/>
    <property type="molecule type" value="Genomic_DNA"/>
</dbReference>
<dbReference type="EMBL" id="JACIGW010000001">
    <property type="protein sequence ID" value="MBB4347023.1"/>
    <property type="molecule type" value="Genomic_DNA"/>
</dbReference>
<evidence type="ECO:0000313" key="6">
    <source>
        <dbReference type="Proteomes" id="UP000524535"/>
    </source>
</evidence>
<dbReference type="Proteomes" id="UP000524535">
    <property type="component" value="Unassembled WGS sequence"/>
</dbReference>
<gene>
    <name evidence="3" type="ORF">GGE31_001054</name>
    <name evidence="2" type="ORF">GGE33_000731</name>
    <name evidence="4" type="ORF">GGE35_001053</name>
</gene>
<protein>
    <submittedName>
        <fullName evidence="2">Uncharacterized protein</fullName>
    </submittedName>
</protein>
<accession>A0A7W6S5J2</accession>
<proteinExistence type="predicted"/>
<feature type="region of interest" description="Disordered" evidence="1">
    <location>
        <begin position="70"/>
        <end position="93"/>
    </location>
</feature>
<dbReference type="RefSeq" id="WP_183821269.1">
    <property type="nucleotide sequence ID" value="NZ_JACIGW010000001.1"/>
</dbReference>
<dbReference type="Proteomes" id="UP000576087">
    <property type="component" value="Unassembled WGS sequence"/>
</dbReference>
<evidence type="ECO:0000313" key="2">
    <source>
        <dbReference type="EMBL" id="MBB4347023.1"/>
    </source>
</evidence>
<evidence type="ECO:0000313" key="4">
    <source>
        <dbReference type="EMBL" id="MBB4445271.1"/>
    </source>
</evidence>
<name>A0A7W6S5J2_9HYPH</name>
<dbReference type="EMBL" id="JACIGY010000001">
    <property type="protein sequence ID" value="MBB4410583.1"/>
    <property type="molecule type" value="Genomic_DNA"/>
</dbReference>
<reference evidence="5 6" key="1">
    <citation type="submission" date="2020-08" db="EMBL/GenBank/DDBJ databases">
        <title>Genomic Encyclopedia of Type Strains, Phase IV (KMG-V): Genome sequencing to study the core and pangenomes of soil and plant-associated prokaryotes.</title>
        <authorList>
            <person name="Whitman W."/>
        </authorList>
    </citation>
    <scope>NUCLEOTIDE SEQUENCE [LARGE SCALE GENOMIC DNA]</scope>
    <source>
        <strain evidence="3 6">SEMIA 444</strain>
        <strain evidence="2 5">SEMIA 448</strain>
        <strain evidence="4 7">SEMIA 452</strain>
    </source>
</reference>
<dbReference type="AlphaFoldDB" id="A0A7W6S5J2"/>
<sequence length="167" mass="18641">MLLGQSIFQSVLTRLKEEQRDEEDTVPDTADFRIRGLGAGFLTPDGRPESAKADAGSYFDYLADWPASEPDRVTLNSGAATDEEAAPPPEKPVMPAHLNRLTEAEIAEDLAISSLDNEASLNEKRRKFAKLNHPDRIDAEFRDNATIRMKTANLLIDQALNALYWRK</sequence>
<evidence type="ECO:0000313" key="7">
    <source>
        <dbReference type="Proteomes" id="UP000576087"/>
    </source>
</evidence>
<organism evidence="2 5">
    <name type="scientific">Aliirhizobium cellulosilyticum</name>
    <dbReference type="NCBI Taxonomy" id="393664"/>
    <lineage>
        <taxon>Bacteria</taxon>
        <taxon>Pseudomonadati</taxon>
        <taxon>Pseudomonadota</taxon>
        <taxon>Alphaproteobacteria</taxon>
        <taxon>Hyphomicrobiales</taxon>
        <taxon>Rhizobiaceae</taxon>
        <taxon>Aliirhizobium</taxon>
    </lineage>
</organism>
<evidence type="ECO:0000313" key="3">
    <source>
        <dbReference type="EMBL" id="MBB4410583.1"/>
    </source>
</evidence>
<evidence type="ECO:0000256" key="1">
    <source>
        <dbReference type="SAM" id="MobiDB-lite"/>
    </source>
</evidence>
<keyword evidence="6" id="KW-1185">Reference proteome</keyword>
<evidence type="ECO:0000313" key="5">
    <source>
        <dbReference type="Proteomes" id="UP000520770"/>
    </source>
</evidence>
<comment type="caution">
    <text evidence="2">The sequence shown here is derived from an EMBL/GenBank/DDBJ whole genome shotgun (WGS) entry which is preliminary data.</text>
</comment>
<dbReference type="Proteomes" id="UP000520770">
    <property type="component" value="Unassembled WGS sequence"/>
</dbReference>